<feature type="region of interest" description="Disordered" evidence="1">
    <location>
        <begin position="1"/>
        <end position="132"/>
    </location>
</feature>
<comment type="caution">
    <text evidence="2">The sequence shown here is derived from an EMBL/GenBank/DDBJ whole genome shotgun (WGS) entry which is preliminary data.</text>
</comment>
<evidence type="ECO:0000313" key="2">
    <source>
        <dbReference type="EMBL" id="KAJ1203293.1"/>
    </source>
</evidence>
<dbReference type="EMBL" id="JANPWB010000003">
    <property type="protein sequence ID" value="KAJ1203293.1"/>
    <property type="molecule type" value="Genomic_DNA"/>
</dbReference>
<feature type="region of interest" description="Disordered" evidence="1">
    <location>
        <begin position="187"/>
        <end position="253"/>
    </location>
</feature>
<gene>
    <name evidence="2" type="ORF">NDU88_007081</name>
</gene>
<keyword evidence="3" id="KW-1185">Reference proteome</keyword>
<feature type="compositionally biased region" description="Polar residues" evidence="1">
    <location>
        <begin position="58"/>
        <end position="73"/>
    </location>
</feature>
<reference evidence="2" key="1">
    <citation type="journal article" date="2022" name="bioRxiv">
        <title>Sequencing and chromosome-scale assembly of the giantPleurodeles waltlgenome.</title>
        <authorList>
            <person name="Brown T."/>
            <person name="Elewa A."/>
            <person name="Iarovenko S."/>
            <person name="Subramanian E."/>
            <person name="Araus A.J."/>
            <person name="Petzold A."/>
            <person name="Susuki M."/>
            <person name="Suzuki K.-i.T."/>
            <person name="Hayashi T."/>
            <person name="Toyoda A."/>
            <person name="Oliveira C."/>
            <person name="Osipova E."/>
            <person name="Leigh N.D."/>
            <person name="Simon A."/>
            <person name="Yun M.H."/>
        </authorList>
    </citation>
    <scope>NUCLEOTIDE SEQUENCE</scope>
    <source>
        <strain evidence="2">20211129_DDA</strain>
        <tissue evidence="2">Liver</tissue>
    </source>
</reference>
<feature type="compositionally biased region" description="Polar residues" evidence="1">
    <location>
        <begin position="106"/>
        <end position="124"/>
    </location>
</feature>
<evidence type="ECO:0000256" key="1">
    <source>
        <dbReference type="SAM" id="MobiDB-lite"/>
    </source>
</evidence>
<organism evidence="2 3">
    <name type="scientific">Pleurodeles waltl</name>
    <name type="common">Iberian ribbed newt</name>
    <dbReference type="NCBI Taxonomy" id="8319"/>
    <lineage>
        <taxon>Eukaryota</taxon>
        <taxon>Metazoa</taxon>
        <taxon>Chordata</taxon>
        <taxon>Craniata</taxon>
        <taxon>Vertebrata</taxon>
        <taxon>Euteleostomi</taxon>
        <taxon>Amphibia</taxon>
        <taxon>Batrachia</taxon>
        <taxon>Caudata</taxon>
        <taxon>Salamandroidea</taxon>
        <taxon>Salamandridae</taxon>
        <taxon>Pleurodelinae</taxon>
        <taxon>Pleurodeles</taxon>
    </lineage>
</organism>
<sequence length="253" mass="26478">MCSRPNPPGPGSRCTAPAPPAPVPPLGTATGRASSPQERGRSRVHGPSLIPGPRSIWTEETSSCPEISFTSPGSPRRCTAGPRSPGAPLLTADTFRLTSAHKGPGSRTTGPASPASSTEWSPQRGSLPPRVQPSAAVPAAILDLSSQPRLVLLRLKYAEDDSRASFNVDGGDLLASRDILHFSRAPAQMHSRAQVARSPPPHRRHVSPHIGPQGAWVPDRRAGVSGILHQAVAPAGEPPTSGSAERRSPGRHF</sequence>
<evidence type="ECO:0000313" key="3">
    <source>
        <dbReference type="Proteomes" id="UP001066276"/>
    </source>
</evidence>
<name>A0AAV7VPP8_PLEWA</name>
<proteinExistence type="predicted"/>
<feature type="compositionally biased region" description="Basic and acidic residues" evidence="1">
    <location>
        <begin position="244"/>
        <end position="253"/>
    </location>
</feature>
<dbReference type="AlphaFoldDB" id="A0AAV7VPP8"/>
<accession>A0AAV7VPP8</accession>
<dbReference type="Proteomes" id="UP001066276">
    <property type="component" value="Chromosome 2_1"/>
</dbReference>
<feature type="compositionally biased region" description="Pro residues" evidence="1">
    <location>
        <begin position="1"/>
        <end position="10"/>
    </location>
</feature>
<protein>
    <submittedName>
        <fullName evidence="2">Uncharacterized protein</fullName>
    </submittedName>
</protein>